<dbReference type="PANTHER" id="PTHR33625">
    <property type="entry name" value="OS08G0179900 PROTEIN"/>
    <property type="match status" value="1"/>
</dbReference>
<evidence type="ECO:0000256" key="1">
    <source>
        <dbReference type="SAM" id="MobiDB-lite"/>
    </source>
</evidence>
<proteinExistence type="predicted"/>
<comment type="caution">
    <text evidence="2">The sequence shown here is derived from an EMBL/GenBank/DDBJ whole genome shotgun (WGS) entry which is preliminary data.</text>
</comment>
<evidence type="ECO:0000313" key="3">
    <source>
        <dbReference type="Proteomes" id="UP001229421"/>
    </source>
</evidence>
<dbReference type="PANTHER" id="PTHR33625:SF2">
    <property type="entry name" value="POST-SET DOMAIN-CONTAINING PROTEIN"/>
    <property type="match status" value="1"/>
</dbReference>
<evidence type="ECO:0000313" key="2">
    <source>
        <dbReference type="EMBL" id="KAK1418777.1"/>
    </source>
</evidence>
<name>A0AAD8K9K3_TARER</name>
<gene>
    <name evidence="2" type="ORF">QVD17_27924</name>
</gene>
<feature type="region of interest" description="Disordered" evidence="1">
    <location>
        <begin position="1"/>
        <end position="30"/>
    </location>
</feature>
<accession>A0AAD8K9K3</accession>
<dbReference type="EMBL" id="JAUHHV010000007">
    <property type="protein sequence ID" value="KAK1418777.1"/>
    <property type="molecule type" value="Genomic_DNA"/>
</dbReference>
<dbReference type="AlphaFoldDB" id="A0AAD8K9K3"/>
<feature type="compositionally biased region" description="Polar residues" evidence="1">
    <location>
        <begin position="1"/>
        <end position="14"/>
    </location>
</feature>
<protein>
    <submittedName>
        <fullName evidence="2">Uncharacterized protein</fullName>
    </submittedName>
</protein>
<sequence>MGGGSTPSPATTVVNHHKQPLYPSSVSHFSSNFTDERKNRATMSSNQTNFGPVPSQIEVQNAIYDLRRAMNGFDGIMEQCDYGSSGTVIKSLGKQRLLDAYHLLQTDHAVQRLVVSISSDREVWDAILKNDVVRDLRGSLPLTGTEEVGIGYEQEPNSTSIIVKCIFAVMTSKIFEFMEKLEVFIFKALHSVSNKTRSTSKHDDILEEKVRSSLLLSIVILMIVFVTRSMET</sequence>
<reference evidence="2" key="1">
    <citation type="journal article" date="2023" name="bioRxiv">
        <title>Improved chromosome-level genome assembly for marigold (Tagetes erecta).</title>
        <authorList>
            <person name="Jiang F."/>
            <person name="Yuan L."/>
            <person name="Wang S."/>
            <person name="Wang H."/>
            <person name="Xu D."/>
            <person name="Wang A."/>
            <person name="Fan W."/>
        </authorList>
    </citation>
    <scope>NUCLEOTIDE SEQUENCE</scope>
    <source>
        <strain evidence="2">WSJ</strain>
        <tissue evidence="2">Leaf</tissue>
    </source>
</reference>
<keyword evidence="3" id="KW-1185">Reference proteome</keyword>
<organism evidence="2 3">
    <name type="scientific">Tagetes erecta</name>
    <name type="common">African marigold</name>
    <dbReference type="NCBI Taxonomy" id="13708"/>
    <lineage>
        <taxon>Eukaryota</taxon>
        <taxon>Viridiplantae</taxon>
        <taxon>Streptophyta</taxon>
        <taxon>Embryophyta</taxon>
        <taxon>Tracheophyta</taxon>
        <taxon>Spermatophyta</taxon>
        <taxon>Magnoliopsida</taxon>
        <taxon>eudicotyledons</taxon>
        <taxon>Gunneridae</taxon>
        <taxon>Pentapetalae</taxon>
        <taxon>asterids</taxon>
        <taxon>campanulids</taxon>
        <taxon>Asterales</taxon>
        <taxon>Asteraceae</taxon>
        <taxon>Asteroideae</taxon>
        <taxon>Heliantheae alliance</taxon>
        <taxon>Tageteae</taxon>
        <taxon>Tagetes</taxon>
    </lineage>
</organism>
<dbReference type="Proteomes" id="UP001229421">
    <property type="component" value="Unassembled WGS sequence"/>
</dbReference>